<dbReference type="Pfam" id="PF07980">
    <property type="entry name" value="SusD_RagB"/>
    <property type="match status" value="1"/>
</dbReference>
<evidence type="ECO:0000256" key="5">
    <source>
        <dbReference type="ARBA" id="ARBA00023237"/>
    </source>
</evidence>
<evidence type="ECO:0000313" key="9">
    <source>
        <dbReference type="Proteomes" id="UP001597560"/>
    </source>
</evidence>
<dbReference type="SUPFAM" id="SSF48452">
    <property type="entry name" value="TPR-like"/>
    <property type="match status" value="1"/>
</dbReference>
<dbReference type="Gene3D" id="1.25.40.390">
    <property type="match status" value="1"/>
</dbReference>
<dbReference type="Proteomes" id="UP001597560">
    <property type="component" value="Unassembled WGS sequence"/>
</dbReference>
<accession>A0ABW6BBE8</accession>
<comment type="similarity">
    <text evidence="2">Belongs to the SusD family.</text>
</comment>
<evidence type="ECO:0000259" key="7">
    <source>
        <dbReference type="Pfam" id="PF14322"/>
    </source>
</evidence>
<comment type="caution">
    <text evidence="8">The sequence shown here is derived from an EMBL/GenBank/DDBJ whole genome shotgun (WGS) entry which is preliminary data.</text>
</comment>
<dbReference type="InterPro" id="IPR011990">
    <property type="entry name" value="TPR-like_helical_dom_sf"/>
</dbReference>
<comment type="subcellular location">
    <subcellularLocation>
        <location evidence="1">Cell outer membrane</location>
    </subcellularLocation>
</comment>
<dbReference type="EMBL" id="JBHUPA010000039">
    <property type="protein sequence ID" value="MFD2965728.1"/>
    <property type="molecule type" value="Genomic_DNA"/>
</dbReference>
<gene>
    <name evidence="8" type="ORF">ACFS6J_28260</name>
</gene>
<proteinExistence type="inferred from homology"/>
<keyword evidence="9" id="KW-1185">Reference proteome</keyword>
<dbReference type="InterPro" id="IPR033985">
    <property type="entry name" value="SusD-like_N"/>
</dbReference>
<protein>
    <submittedName>
        <fullName evidence="8">RagB/SusD family nutrient uptake outer membrane protein</fullName>
    </submittedName>
</protein>
<dbReference type="Pfam" id="PF14322">
    <property type="entry name" value="SusD-like_3"/>
    <property type="match status" value="1"/>
</dbReference>
<dbReference type="PROSITE" id="PS51257">
    <property type="entry name" value="PROKAR_LIPOPROTEIN"/>
    <property type="match status" value="1"/>
</dbReference>
<sequence>MKNCTNRLIFFILLIGLLAGCKKFLEEKPDKKLAVPVNAEHFQALLNESSQIDISPSEGEIASADFYLADDDYESLGCETEWDLYRWKDGSFTELCYIEDGWRKCYKSIYHCNVVLEGVAEQALNEELKNVKGQAHFHRAVNLLEMAGIWASIYDENTADEKLGLPLRLSSDFNVKSERANLKETYRQILEDLKEAEVNLPVRQPNRRWPGRSAALGLLARTYLFMGDFENALIYADKALQGVSLLDFNEIDVQADYPFNSEDNEEVLLFKFLFTYYSLNEAVAKVDSNLIKLYDNRDLRKQAFFRVNEDGSYRFKGSYGGGRGAYFSGIAVDEVMLIKAEALIRLGEVGEALSVLNQLLEKRWQRGFFKPYQTVDAQETLDLILKERRKELLFRGLRWFDVKRINHLGGKITLEREVNGQRYTLPVGDPRFTILIPEDVIRLGGIPQNER</sequence>
<feature type="domain" description="SusD-like N-terminal" evidence="7">
    <location>
        <begin position="23"/>
        <end position="224"/>
    </location>
</feature>
<reference evidence="9" key="1">
    <citation type="journal article" date="2019" name="Int. J. Syst. Evol. Microbiol.">
        <title>The Global Catalogue of Microorganisms (GCM) 10K type strain sequencing project: providing services to taxonomists for standard genome sequencing and annotation.</title>
        <authorList>
            <consortium name="The Broad Institute Genomics Platform"/>
            <consortium name="The Broad Institute Genome Sequencing Center for Infectious Disease"/>
            <person name="Wu L."/>
            <person name="Ma J."/>
        </authorList>
    </citation>
    <scope>NUCLEOTIDE SEQUENCE [LARGE SCALE GENOMIC DNA]</scope>
    <source>
        <strain evidence="9">KCTC 23098</strain>
    </source>
</reference>
<evidence type="ECO:0000256" key="4">
    <source>
        <dbReference type="ARBA" id="ARBA00023136"/>
    </source>
</evidence>
<organism evidence="8 9">
    <name type="scientific">Olivibacter jilunii</name>
    <dbReference type="NCBI Taxonomy" id="985016"/>
    <lineage>
        <taxon>Bacteria</taxon>
        <taxon>Pseudomonadati</taxon>
        <taxon>Bacteroidota</taxon>
        <taxon>Sphingobacteriia</taxon>
        <taxon>Sphingobacteriales</taxon>
        <taxon>Sphingobacteriaceae</taxon>
        <taxon>Olivibacter</taxon>
    </lineage>
</organism>
<evidence type="ECO:0000313" key="8">
    <source>
        <dbReference type="EMBL" id="MFD2965728.1"/>
    </source>
</evidence>
<keyword evidence="3" id="KW-0732">Signal</keyword>
<evidence type="ECO:0000256" key="2">
    <source>
        <dbReference type="ARBA" id="ARBA00006275"/>
    </source>
</evidence>
<keyword evidence="5" id="KW-0998">Cell outer membrane</keyword>
<dbReference type="RefSeq" id="WP_377613629.1">
    <property type="nucleotide sequence ID" value="NZ_JBHUPA010000039.1"/>
</dbReference>
<name>A0ABW6BBE8_9SPHI</name>
<keyword evidence="4" id="KW-0472">Membrane</keyword>
<evidence type="ECO:0000256" key="3">
    <source>
        <dbReference type="ARBA" id="ARBA00022729"/>
    </source>
</evidence>
<dbReference type="InterPro" id="IPR012944">
    <property type="entry name" value="SusD_RagB_dom"/>
</dbReference>
<evidence type="ECO:0000259" key="6">
    <source>
        <dbReference type="Pfam" id="PF07980"/>
    </source>
</evidence>
<evidence type="ECO:0000256" key="1">
    <source>
        <dbReference type="ARBA" id="ARBA00004442"/>
    </source>
</evidence>
<feature type="domain" description="RagB/SusD" evidence="6">
    <location>
        <begin position="334"/>
        <end position="406"/>
    </location>
</feature>